<keyword evidence="2" id="KW-1185">Reference proteome</keyword>
<sequence length="68" mass="7890">MEAQIRALKMYKADILATEGDTLSPEKTGMYNGVETALAILENRPAFHINCQRKHRKEDVERHPEYFL</sequence>
<comment type="caution">
    <text evidence="1">The sequence shown here is derived from an EMBL/GenBank/DDBJ whole genome shotgun (WGS) entry which is preliminary data.</text>
</comment>
<evidence type="ECO:0000313" key="2">
    <source>
        <dbReference type="Proteomes" id="UP000052167"/>
    </source>
</evidence>
<dbReference type="EMBL" id="JOKJ01000019">
    <property type="protein sequence ID" value="KEQ05564.1"/>
    <property type="molecule type" value="Genomic_DNA"/>
</dbReference>
<proteinExistence type="predicted"/>
<organism evidence="1 2">
    <name type="scientific">Pseudorhizobium pelagicum</name>
    <dbReference type="NCBI Taxonomy" id="1509405"/>
    <lineage>
        <taxon>Bacteria</taxon>
        <taxon>Pseudomonadati</taxon>
        <taxon>Pseudomonadota</taxon>
        <taxon>Alphaproteobacteria</taxon>
        <taxon>Hyphomicrobiales</taxon>
        <taxon>Rhizobiaceae</taxon>
        <taxon>Rhizobium/Agrobacterium group</taxon>
        <taxon>Pseudorhizobium</taxon>
    </lineage>
</organism>
<reference evidence="1 2" key="1">
    <citation type="submission" date="2014-06" db="EMBL/GenBank/DDBJ databases">
        <title>Rhizobium pelagicum/R2-400B4.</title>
        <authorList>
            <person name="Kimes N.E."/>
            <person name="Lopez-Perez M."/>
        </authorList>
    </citation>
    <scope>NUCLEOTIDE SEQUENCE [LARGE SCALE GENOMIC DNA]</scope>
    <source>
        <strain evidence="1 2">R2-400B4</strain>
    </source>
</reference>
<accession>A0A922P2V1</accession>
<gene>
    <name evidence="1" type="ORF">GV68_08520</name>
</gene>
<evidence type="ECO:0000313" key="1">
    <source>
        <dbReference type="EMBL" id="KEQ05564.1"/>
    </source>
</evidence>
<protein>
    <submittedName>
        <fullName evidence="1">Uncharacterized protein</fullName>
    </submittedName>
</protein>
<dbReference type="AlphaFoldDB" id="A0A922P2V1"/>
<dbReference type="Proteomes" id="UP000052167">
    <property type="component" value="Unassembled WGS sequence"/>
</dbReference>
<name>A0A922P2V1_9HYPH</name>